<keyword evidence="12" id="KW-0413">Isomerase</keyword>
<organism evidence="12 13">
    <name type="scientific">Comamonas faecalis</name>
    <dbReference type="NCBI Taxonomy" id="1387849"/>
    <lineage>
        <taxon>Bacteria</taxon>
        <taxon>Pseudomonadati</taxon>
        <taxon>Pseudomonadota</taxon>
        <taxon>Betaproteobacteria</taxon>
        <taxon>Burkholderiales</taxon>
        <taxon>Comamonadaceae</taxon>
        <taxon>Comamonas</taxon>
    </lineage>
</organism>
<dbReference type="PANTHER" id="PTHR46390">
    <property type="entry name" value="MANNOSE-1-PHOSPHATE GUANYLYLTRANSFERASE"/>
    <property type="match status" value="1"/>
</dbReference>
<evidence type="ECO:0000259" key="9">
    <source>
        <dbReference type="Pfam" id="PF00483"/>
    </source>
</evidence>
<dbReference type="InterPro" id="IPR049577">
    <property type="entry name" value="GMPP_N"/>
</dbReference>
<evidence type="ECO:0000256" key="8">
    <source>
        <dbReference type="RuleBase" id="RU004190"/>
    </source>
</evidence>
<dbReference type="CDD" id="cd02509">
    <property type="entry name" value="GDP-M1P_Guanylyltransferase"/>
    <property type="match status" value="1"/>
</dbReference>
<evidence type="ECO:0000259" key="11">
    <source>
        <dbReference type="Pfam" id="PF22640"/>
    </source>
</evidence>
<dbReference type="InterPro" id="IPR005835">
    <property type="entry name" value="NTP_transferase_dom"/>
</dbReference>
<dbReference type="SUPFAM" id="SSF51182">
    <property type="entry name" value="RmlC-like cupins"/>
    <property type="match status" value="1"/>
</dbReference>
<keyword evidence="13" id="KW-1185">Reference proteome</keyword>
<keyword evidence="3" id="KW-0808">Transferase</keyword>
<dbReference type="NCBIfam" id="TIGR01479">
    <property type="entry name" value="GMP_PMI"/>
    <property type="match status" value="1"/>
</dbReference>
<sequence>MIHPVILSGGSGTRLWPLSRAAVPKQLLPLASELSLLQETVQRFAGQEGFGAPLVVCNQEHRFLIAEQLRQLQVQPEAIVLEPVGRNTAPAATIAALRLTAQDADAVMLLLPADHLIADVAAFRSLVAQGLGVVRQGYLVTFGVVPHQPETGYGYIQQGEALGGTPARRIARFVEKPGAEAAAAMLEQGGYFWNSGMFLCSCQRWLQEMRRFRPDIVQACEAALAGERADLDFCRLDEAAFAACPSDSIDYAVMERTDRAAVLPADIGWNDIGAWSALWSVGAKDARANVVRGDVWLQDVDTSLVRAESRMVAAIGVRDLVIVETADAVLVVDRNRAQDVKQVVDALKQAGRSEHVFHTRVQRPWGWYEGVDVGERFQVKRICVKPGASLSLQMHHHRAEHWVVVRGTAQVVRGDDNLLVTENESVYIPLGTRHRLENPGKLPLEIIEVQSGSYLGEDDIVRYSDAYGRS</sequence>
<evidence type="ECO:0000256" key="2">
    <source>
        <dbReference type="ARBA" id="ARBA00012387"/>
    </source>
</evidence>
<dbReference type="InterPro" id="IPR001538">
    <property type="entry name" value="Man6P_isomerase-2_C"/>
</dbReference>
<feature type="domain" description="Mannose-6-phosphate isomerase type II C-terminal" evidence="10">
    <location>
        <begin position="351"/>
        <end position="465"/>
    </location>
</feature>
<dbReference type="InterPro" id="IPR011051">
    <property type="entry name" value="RmlC_Cupin_sf"/>
</dbReference>
<dbReference type="CDD" id="cd02213">
    <property type="entry name" value="cupin_PMI_typeII_C"/>
    <property type="match status" value="1"/>
</dbReference>
<accession>A0ABP7QIW5</accession>
<proteinExistence type="inferred from homology"/>
<evidence type="ECO:0000256" key="5">
    <source>
        <dbReference type="ARBA" id="ARBA00022741"/>
    </source>
</evidence>
<dbReference type="PANTHER" id="PTHR46390:SF1">
    <property type="entry name" value="MANNOSE-1-PHOSPHATE GUANYLYLTRANSFERASE"/>
    <property type="match status" value="1"/>
</dbReference>
<dbReference type="Proteomes" id="UP001501627">
    <property type="component" value="Unassembled WGS sequence"/>
</dbReference>
<reference evidence="13" key="1">
    <citation type="journal article" date="2019" name="Int. J. Syst. Evol. Microbiol.">
        <title>The Global Catalogue of Microorganisms (GCM) 10K type strain sequencing project: providing services to taxonomists for standard genome sequencing and annotation.</title>
        <authorList>
            <consortium name="The Broad Institute Genomics Platform"/>
            <consortium name="The Broad Institute Genome Sequencing Center for Infectious Disease"/>
            <person name="Wu L."/>
            <person name="Ma J."/>
        </authorList>
    </citation>
    <scope>NUCLEOTIDE SEQUENCE [LARGE SCALE GENOMIC DNA]</scope>
    <source>
        <strain evidence="13">JCM 17561</strain>
    </source>
</reference>
<gene>
    <name evidence="12" type="ORF">GCM10022279_01940</name>
</gene>
<keyword evidence="6" id="KW-0342">GTP-binding</keyword>
<evidence type="ECO:0000256" key="1">
    <source>
        <dbReference type="ARBA" id="ARBA00006115"/>
    </source>
</evidence>
<dbReference type="SUPFAM" id="SSF53448">
    <property type="entry name" value="Nucleotide-diphospho-sugar transferases"/>
    <property type="match status" value="1"/>
</dbReference>
<comment type="similarity">
    <text evidence="1 8">Belongs to the mannose-6-phosphate isomerase type 2 family.</text>
</comment>
<dbReference type="InterPro" id="IPR054566">
    <property type="entry name" value="ManC/GMP-like_b-helix"/>
</dbReference>
<evidence type="ECO:0000313" key="13">
    <source>
        <dbReference type="Proteomes" id="UP001501627"/>
    </source>
</evidence>
<dbReference type="Pfam" id="PF01050">
    <property type="entry name" value="MannoseP_isomer"/>
    <property type="match status" value="1"/>
</dbReference>
<evidence type="ECO:0000256" key="6">
    <source>
        <dbReference type="ARBA" id="ARBA00023134"/>
    </source>
</evidence>
<dbReference type="InterPro" id="IPR051161">
    <property type="entry name" value="Mannose-6P_isomerase_type2"/>
</dbReference>
<dbReference type="InterPro" id="IPR014710">
    <property type="entry name" value="RmlC-like_jellyroll"/>
</dbReference>
<dbReference type="InterPro" id="IPR029044">
    <property type="entry name" value="Nucleotide-diphossugar_trans"/>
</dbReference>
<comment type="caution">
    <text evidence="12">The sequence shown here is derived from an EMBL/GenBank/DDBJ whole genome shotgun (WGS) entry which is preliminary data.</text>
</comment>
<evidence type="ECO:0000313" key="12">
    <source>
        <dbReference type="EMBL" id="GAA3981923.1"/>
    </source>
</evidence>
<dbReference type="InterPro" id="IPR006375">
    <property type="entry name" value="Man1P_GuaTrfase/Man6P_Isoase"/>
</dbReference>
<dbReference type="EMBL" id="BAABBP010000001">
    <property type="protein sequence ID" value="GAA3981923.1"/>
    <property type="molecule type" value="Genomic_DNA"/>
</dbReference>
<evidence type="ECO:0000256" key="4">
    <source>
        <dbReference type="ARBA" id="ARBA00022695"/>
    </source>
</evidence>
<name>A0ABP7QIW5_9BURK</name>
<dbReference type="GO" id="GO:0016853">
    <property type="term" value="F:isomerase activity"/>
    <property type="evidence" value="ECO:0007669"/>
    <property type="project" value="UniProtKB-KW"/>
</dbReference>
<dbReference type="Pfam" id="PF22640">
    <property type="entry name" value="ManC_GMP_beta-helix"/>
    <property type="match status" value="1"/>
</dbReference>
<keyword evidence="5" id="KW-0547">Nucleotide-binding</keyword>
<comment type="catalytic activity">
    <reaction evidence="7">
        <text>alpha-D-mannose 1-phosphate + GTP + H(+) = GDP-alpha-D-mannose + diphosphate</text>
        <dbReference type="Rhea" id="RHEA:15229"/>
        <dbReference type="ChEBI" id="CHEBI:15378"/>
        <dbReference type="ChEBI" id="CHEBI:33019"/>
        <dbReference type="ChEBI" id="CHEBI:37565"/>
        <dbReference type="ChEBI" id="CHEBI:57527"/>
        <dbReference type="ChEBI" id="CHEBI:58409"/>
        <dbReference type="EC" id="2.7.7.13"/>
    </reaction>
</comment>
<dbReference type="Gene3D" id="3.90.550.10">
    <property type="entry name" value="Spore Coat Polysaccharide Biosynthesis Protein SpsA, Chain A"/>
    <property type="match status" value="1"/>
</dbReference>
<protein>
    <recommendedName>
        <fullName evidence="2">mannose-1-phosphate guanylyltransferase</fullName>
        <ecNumber evidence="2">2.7.7.13</ecNumber>
    </recommendedName>
</protein>
<feature type="domain" description="Nucleotidyl transferase" evidence="9">
    <location>
        <begin position="4"/>
        <end position="286"/>
    </location>
</feature>
<feature type="domain" description="MannoseP isomerase/GMP-like beta-helix" evidence="11">
    <location>
        <begin position="299"/>
        <end position="347"/>
    </location>
</feature>
<dbReference type="RefSeq" id="WP_344867705.1">
    <property type="nucleotide sequence ID" value="NZ_BAABBP010000001.1"/>
</dbReference>
<keyword evidence="4 12" id="KW-0548">Nucleotidyltransferase</keyword>
<dbReference type="Pfam" id="PF00483">
    <property type="entry name" value="NTP_transferase"/>
    <property type="match status" value="1"/>
</dbReference>
<evidence type="ECO:0000256" key="3">
    <source>
        <dbReference type="ARBA" id="ARBA00022679"/>
    </source>
</evidence>
<dbReference type="GO" id="GO:0016779">
    <property type="term" value="F:nucleotidyltransferase activity"/>
    <property type="evidence" value="ECO:0007669"/>
    <property type="project" value="UniProtKB-KW"/>
</dbReference>
<dbReference type="EC" id="2.7.7.13" evidence="2"/>
<dbReference type="Gene3D" id="2.60.120.10">
    <property type="entry name" value="Jelly Rolls"/>
    <property type="match status" value="1"/>
</dbReference>
<evidence type="ECO:0000256" key="7">
    <source>
        <dbReference type="ARBA" id="ARBA00047343"/>
    </source>
</evidence>
<evidence type="ECO:0000259" key="10">
    <source>
        <dbReference type="Pfam" id="PF01050"/>
    </source>
</evidence>